<dbReference type="Proteomes" id="UP000095281">
    <property type="component" value="Unplaced"/>
</dbReference>
<dbReference type="SUPFAM" id="SSF48452">
    <property type="entry name" value="TPR-like"/>
    <property type="match status" value="1"/>
</dbReference>
<proteinExistence type="predicted"/>
<accession>A0A1I8BZ01</accession>
<keyword evidence="1" id="KW-1185">Reference proteome</keyword>
<dbReference type="InterPro" id="IPR011990">
    <property type="entry name" value="TPR-like_helical_dom_sf"/>
</dbReference>
<dbReference type="WBParaSite" id="MhA1_Contig815.frz3.fgene2">
    <property type="protein sequence ID" value="MhA1_Contig815.frz3.fgene2"/>
    <property type="gene ID" value="MhA1_Contig815.frz3.fgene2"/>
</dbReference>
<reference evidence="2" key="1">
    <citation type="submission" date="2016-11" db="UniProtKB">
        <authorList>
            <consortium name="WormBaseParasite"/>
        </authorList>
    </citation>
    <scope>IDENTIFICATION</scope>
</reference>
<sequence>MSNLEETLSFADNAFASKRNSNDIYRELINRKNQASRSFSLVDSKLAKCCVLRAMDSPKANRNGIIIEGLQHVMDSLKHDQNNVEALFAKCRLLGFEIQLNPKSFIANAKRALEINNLLSIISNADMENDEYYVMKGMLVFGAAGLSRYEKLMAKTLLNNSAALLNNASYQNAIKTFNNCRVKSIECLYYLANCYSKDKKKEDAERYYNQLIKKPASNEYEREIIAYAREEVNKLRKK</sequence>
<organism evidence="1 2">
    <name type="scientific">Meloidogyne hapla</name>
    <name type="common">Root-knot nematode worm</name>
    <dbReference type="NCBI Taxonomy" id="6305"/>
    <lineage>
        <taxon>Eukaryota</taxon>
        <taxon>Metazoa</taxon>
        <taxon>Ecdysozoa</taxon>
        <taxon>Nematoda</taxon>
        <taxon>Chromadorea</taxon>
        <taxon>Rhabditida</taxon>
        <taxon>Tylenchina</taxon>
        <taxon>Tylenchomorpha</taxon>
        <taxon>Tylenchoidea</taxon>
        <taxon>Meloidogynidae</taxon>
        <taxon>Meloidogyninae</taxon>
        <taxon>Meloidogyne</taxon>
    </lineage>
</organism>
<evidence type="ECO:0000313" key="1">
    <source>
        <dbReference type="Proteomes" id="UP000095281"/>
    </source>
</evidence>
<evidence type="ECO:0000313" key="2">
    <source>
        <dbReference type="WBParaSite" id="MhA1_Contig815.frz3.fgene2"/>
    </source>
</evidence>
<dbReference type="Gene3D" id="1.25.40.10">
    <property type="entry name" value="Tetratricopeptide repeat domain"/>
    <property type="match status" value="1"/>
</dbReference>
<protein>
    <submittedName>
        <fullName evidence="2">TPR_REGION domain-containing protein</fullName>
    </submittedName>
</protein>
<name>A0A1I8BZ01_MELHA</name>
<dbReference type="AlphaFoldDB" id="A0A1I8BZ01"/>